<accession>I3DVV1</accession>
<name>I3DVV1_BACMT</name>
<gene>
    <name evidence="1" type="ORF">PB1_12459</name>
</gene>
<dbReference type="EMBL" id="AFEU01000003">
    <property type="protein sequence ID" value="EIJ78372.1"/>
    <property type="molecule type" value="Genomic_DNA"/>
</dbReference>
<dbReference type="STRING" id="997296.PB1_12459"/>
<protein>
    <recommendedName>
        <fullName evidence="3">Peptidase C39-like domain-containing protein</fullName>
    </recommendedName>
</protein>
<comment type="caution">
    <text evidence="1">The sequence shown here is derived from an EMBL/GenBank/DDBJ whole genome shotgun (WGS) entry which is preliminary data.</text>
</comment>
<dbReference type="AlphaFoldDB" id="I3DVV1"/>
<dbReference type="Gene3D" id="3.90.70.10">
    <property type="entry name" value="Cysteine proteinases"/>
    <property type="match status" value="1"/>
</dbReference>
<dbReference type="PATRIC" id="fig|997296.3.peg.2626"/>
<evidence type="ECO:0000313" key="2">
    <source>
        <dbReference type="Proteomes" id="UP000010523"/>
    </source>
</evidence>
<dbReference type="eggNOG" id="COG4990">
    <property type="taxonomic scope" value="Bacteria"/>
</dbReference>
<keyword evidence="2" id="KW-1185">Reference proteome</keyword>
<sequence length="54" mass="6320">MLITGYDDKYIYFNDPITGVKNKKIPEGDFRDAWTQMGRQAITYLPQDFQTIDS</sequence>
<organism evidence="1 2">
    <name type="scientific">Bacillus methanolicus PB1</name>
    <dbReference type="NCBI Taxonomy" id="997296"/>
    <lineage>
        <taxon>Bacteria</taxon>
        <taxon>Bacillati</taxon>
        <taxon>Bacillota</taxon>
        <taxon>Bacilli</taxon>
        <taxon>Bacillales</taxon>
        <taxon>Bacillaceae</taxon>
        <taxon>Bacillus</taxon>
    </lineage>
</organism>
<dbReference type="PANTHER" id="PTHR37806">
    <property type="entry name" value="LMO0724 PROTEIN"/>
    <property type="match status" value="1"/>
</dbReference>
<dbReference type="PANTHER" id="PTHR37806:SF1">
    <property type="entry name" value="PEPTIDASE C39-LIKE DOMAIN-CONTAINING PROTEIN"/>
    <property type="match status" value="1"/>
</dbReference>
<reference evidence="1 2" key="1">
    <citation type="journal article" date="2012" name="Appl. Environ. Microbiol.">
        <title>Genome Sequence of Thermotolerant Bacillus methanolicus: Features and Regulation Related to Methylotrophy and Production of L-Lysine and L-Glutamate from Methanol.</title>
        <authorList>
            <person name="Heggeset T.M."/>
            <person name="Krog A."/>
            <person name="Balzer S."/>
            <person name="Wentzel A."/>
            <person name="Ellingsen T.E."/>
            <person name="Brautaset T."/>
        </authorList>
    </citation>
    <scope>NUCLEOTIDE SEQUENCE [LARGE SCALE GENOMIC DNA]</scope>
    <source>
        <strain evidence="1 2">PB1</strain>
    </source>
</reference>
<evidence type="ECO:0000313" key="1">
    <source>
        <dbReference type="EMBL" id="EIJ78372.1"/>
    </source>
</evidence>
<dbReference type="Proteomes" id="UP000010523">
    <property type="component" value="Unassembled WGS sequence"/>
</dbReference>
<proteinExistence type="predicted"/>
<evidence type="ECO:0008006" key="3">
    <source>
        <dbReference type="Google" id="ProtNLM"/>
    </source>
</evidence>